<reference evidence="13 14" key="1">
    <citation type="journal article" date="2015" name="ISME J.">
        <title>Genomic and phenotypic differentiation among Methanosarcina mazei populations from Columbia River sediment.</title>
        <authorList>
            <person name="Youngblut N.D."/>
            <person name="Wirth J.S."/>
            <person name="Henriksen J.R."/>
            <person name="Smith M."/>
            <person name="Simon H."/>
            <person name="Metcalf W.W."/>
            <person name="Whitaker R.J."/>
        </authorList>
    </citation>
    <scope>NUCLEOTIDE SEQUENCE [LARGE SCALE GENOMIC DNA]</scope>
    <source>
        <strain evidence="12 14">1.H.M.2.1</strain>
        <strain evidence="5 20">2.F.A.2.4</strain>
        <strain evidence="6 15">3.F.T.1A.1</strain>
        <strain evidence="8 17">3.F.T.1A.2</strain>
        <strain evidence="7 19">3.F.T.1A.4</strain>
        <strain evidence="11 18">3.H.M.1B.1</strain>
        <strain evidence="9 13">3.H.M.1B.2</strain>
        <strain evidence="10 16">3.H.M.1B.5</strain>
    </source>
</reference>
<accession>A0A0F8KCA6</accession>
<sequence>MLVEYTRIEGKNILVFEKALIDSVFKNGDARKAIELLEKSGEIAEAKEKSKVEEEDVREANEKIEIDRVASVVRTLPTQAKLTLYSCIFIIAESSKKH</sequence>
<dbReference type="EMBL" id="JJPK01000125">
    <property type="protein sequence ID" value="KKG57852.1"/>
    <property type="molecule type" value="Genomic_DNA"/>
</dbReference>
<evidence type="ECO:0000313" key="19">
    <source>
        <dbReference type="Proteomes" id="UP000034566"/>
    </source>
</evidence>
<dbReference type="AlphaFoldDB" id="A0A0F8KCA6"/>
<evidence type="ECO:0000313" key="15">
    <source>
        <dbReference type="Proteomes" id="UP000034188"/>
    </source>
</evidence>
<keyword evidence="2" id="KW-0547">Nucleotide-binding</keyword>
<proteinExistence type="predicted"/>
<dbReference type="GO" id="GO:0006260">
    <property type="term" value="P:DNA replication"/>
    <property type="evidence" value="ECO:0007669"/>
    <property type="project" value="UniProtKB-KW"/>
</dbReference>
<evidence type="ECO:0000313" key="11">
    <source>
        <dbReference type="EMBL" id="KKH03386.1"/>
    </source>
</evidence>
<evidence type="ECO:0000256" key="2">
    <source>
        <dbReference type="ARBA" id="ARBA00022741"/>
    </source>
</evidence>
<evidence type="ECO:0000313" key="16">
    <source>
        <dbReference type="Proteomes" id="UP000034253"/>
    </source>
</evidence>
<evidence type="ECO:0000313" key="9">
    <source>
        <dbReference type="EMBL" id="KKH01167.1"/>
    </source>
</evidence>
<organism evidence="10 16">
    <name type="scientific">Methanosarcina mazei</name>
    <name type="common">Methanosarcina frisia</name>
    <dbReference type="NCBI Taxonomy" id="2209"/>
    <lineage>
        <taxon>Archaea</taxon>
        <taxon>Methanobacteriati</taxon>
        <taxon>Methanobacteriota</taxon>
        <taxon>Stenosarchaea group</taxon>
        <taxon>Methanomicrobia</taxon>
        <taxon>Methanosarcinales</taxon>
        <taxon>Methanosarcinaceae</taxon>
        <taxon>Methanosarcina</taxon>
    </lineage>
</organism>
<dbReference type="InterPro" id="IPR055237">
    <property type="entry name" value="Cdc6_lid"/>
</dbReference>
<evidence type="ECO:0000313" key="14">
    <source>
        <dbReference type="Proteomes" id="UP000034152"/>
    </source>
</evidence>
<evidence type="ECO:0000313" key="6">
    <source>
        <dbReference type="EMBL" id="KKG53443.1"/>
    </source>
</evidence>
<evidence type="ECO:0000313" key="20">
    <source>
        <dbReference type="Proteomes" id="UP000034578"/>
    </source>
</evidence>
<dbReference type="Proteomes" id="UP000034566">
    <property type="component" value="Unassembled WGS sequence"/>
</dbReference>
<dbReference type="Proteomes" id="UP000033835">
    <property type="component" value="Unassembled WGS sequence"/>
</dbReference>
<evidence type="ECO:0000313" key="7">
    <source>
        <dbReference type="EMBL" id="KKG57852.1"/>
    </source>
</evidence>
<dbReference type="EMBL" id="JJOS01000039">
    <property type="protein sequence ID" value="KKG04113.1"/>
    <property type="molecule type" value="Genomic_DNA"/>
</dbReference>
<dbReference type="EMBL" id="JJPJ01000004">
    <property type="protein sequence ID" value="KKG66886.1"/>
    <property type="molecule type" value="Genomic_DNA"/>
</dbReference>
<name>A0A0F8KCA6_METMZ</name>
<evidence type="ECO:0000313" key="10">
    <source>
        <dbReference type="EMBL" id="KKH01570.1"/>
    </source>
</evidence>
<dbReference type="Proteomes" id="UP000034468">
    <property type="component" value="Unassembled WGS sequence"/>
</dbReference>
<dbReference type="Proteomes" id="UP000034253">
    <property type="component" value="Unassembled WGS sequence"/>
</dbReference>
<feature type="domain" description="Cdc6 AAA+ ATPase-type lid" evidence="4">
    <location>
        <begin position="26"/>
        <end position="62"/>
    </location>
</feature>
<dbReference type="EMBL" id="JJQU01000216">
    <property type="protein sequence ID" value="KKH81340.1"/>
    <property type="molecule type" value="Genomic_DNA"/>
</dbReference>
<evidence type="ECO:0000259" key="4">
    <source>
        <dbReference type="Pfam" id="PF22703"/>
    </source>
</evidence>
<keyword evidence="20" id="KW-1185">Reference proteome</keyword>
<dbReference type="EMBL" id="JJPU01000002">
    <property type="protein sequence ID" value="KKH03386.1"/>
    <property type="molecule type" value="Genomic_DNA"/>
</dbReference>
<evidence type="ECO:0000313" key="13">
    <source>
        <dbReference type="Proteomes" id="UP000033835"/>
    </source>
</evidence>
<evidence type="ECO:0000313" key="17">
    <source>
        <dbReference type="Proteomes" id="UP000034279"/>
    </source>
</evidence>
<evidence type="ECO:0000256" key="3">
    <source>
        <dbReference type="ARBA" id="ARBA00022840"/>
    </source>
</evidence>
<dbReference type="Proteomes" id="UP000034279">
    <property type="component" value="Unassembled WGS sequence"/>
</dbReference>
<keyword evidence="1" id="KW-0235">DNA replication</keyword>
<dbReference type="EMBL" id="JJPI01000087">
    <property type="protein sequence ID" value="KKG53443.1"/>
    <property type="molecule type" value="Genomic_DNA"/>
</dbReference>
<dbReference type="Gene3D" id="1.10.8.60">
    <property type="match status" value="1"/>
</dbReference>
<dbReference type="Proteomes" id="UP000034152">
    <property type="component" value="Unassembled WGS sequence"/>
</dbReference>
<keyword evidence="3" id="KW-0067">ATP-binding</keyword>
<protein>
    <recommendedName>
        <fullName evidence="4">Cdc6 AAA+ ATPase-type lid domain-containing protein</fullName>
    </recommendedName>
</protein>
<comment type="caution">
    <text evidence="10">The sequence shown here is derived from an EMBL/GenBank/DDBJ whole genome shotgun (WGS) entry which is preliminary data.</text>
</comment>
<dbReference type="Proteomes" id="UP000034578">
    <property type="component" value="Unassembled WGS sequence"/>
</dbReference>
<dbReference type="EMBL" id="JJPV01000048">
    <property type="protein sequence ID" value="KKH01167.1"/>
    <property type="molecule type" value="Genomic_DNA"/>
</dbReference>
<dbReference type="EMBL" id="JJPW01000046">
    <property type="protein sequence ID" value="KKH01570.1"/>
    <property type="molecule type" value="Genomic_DNA"/>
</dbReference>
<evidence type="ECO:0000313" key="12">
    <source>
        <dbReference type="EMBL" id="KKH81340.1"/>
    </source>
</evidence>
<evidence type="ECO:0000256" key="1">
    <source>
        <dbReference type="ARBA" id="ARBA00022705"/>
    </source>
</evidence>
<dbReference type="PATRIC" id="fig|2209.42.peg.1360"/>
<dbReference type="Pfam" id="PF22703">
    <property type="entry name" value="Cdc6_lid"/>
    <property type="match status" value="1"/>
</dbReference>
<evidence type="ECO:0000313" key="8">
    <source>
        <dbReference type="EMBL" id="KKG66886.1"/>
    </source>
</evidence>
<evidence type="ECO:0000313" key="18">
    <source>
        <dbReference type="Proteomes" id="UP000034468"/>
    </source>
</evidence>
<evidence type="ECO:0000313" key="5">
    <source>
        <dbReference type="EMBL" id="KKG04113.1"/>
    </source>
</evidence>
<gene>
    <name evidence="6" type="ORF">DU33_06055</name>
    <name evidence="7" type="ORF">DU45_03210</name>
    <name evidence="5" type="ORF">DU47_00955</name>
    <name evidence="10" type="ORF">DU56_05105</name>
    <name evidence="8" type="ORF">DU64_04310</name>
    <name evidence="11" type="ORF">DU66_04160</name>
    <name evidence="9" type="ORF">DU68_05345</name>
    <name evidence="12" type="ORF">DU80_07440</name>
</gene>
<dbReference type="GO" id="GO:0005524">
    <property type="term" value="F:ATP binding"/>
    <property type="evidence" value="ECO:0007669"/>
    <property type="project" value="UniProtKB-KW"/>
</dbReference>
<dbReference type="Proteomes" id="UP000034188">
    <property type="component" value="Unassembled WGS sequence"/>
</dbReference>